<feature type="compositionally biased region" description="Basic and acidic residues" evidence="1">
    <location>
        <begin position="99"/>
        <end position="110"/>
    </location>
</feature>
<proteinExistence type="predicted"/>
<evidence type="ECO:0000313" key="4">
    <source>
        <dbReference type="Proteomes" id="UP000264006"/>
    </source>
</evidence>
<dbReference type="GO" id="GO:0003676">
    <property type="term" value="F:nucleic acid binding"/>
    <property type="evidence" value="ECO:0007669"/>
    <property type="project" value="InterPro"/>
</dbReference>
<sequence length="110" mass="12856">MLSDDRPEFIGHNFTDELADLGIEHVRIPPRSPNHNAVCERFQGAALQEFYRPIFHRQRITDVAQLNNALQAWLNQYNTRRRNHGDYMAGRTPQHVLTAHHDRQIRSTST</sequence>
<dbReference type="Proteomes" id="UP000264006">
    <property type="component" value="Chromosome"/>
</dbReference>
<dbReference type="InterPro" id="IPR001584">
    <property type="entry name" value="Integrase_cat-core"/>
</dbReference>
<gene>
    <name evidence="3" type="ORF">DVS28_a4015</name>
</gene>
<reference evidence="3 4" key="1">
    <citation type="submission" date="2018-09" db="EMBL/GenBank/DDBJ databases">
        <title>Complete genome sequence of Euzebya sp. DY32-46 isolated from seawater of Pacific Ocean.</title>
        <authorList>
            <person name="Xu L."/>
            <person name="Wu Y.-H."/>
            <person name="Xu X.-W."/>
        </authorList>
    </citation>
    <scope>NUCLEOTIDE SEQUENCE [LARGE SCALE GENOMIC DNA]</scope>
    <source>
        <strain evidence="3 4">DY32-46</strain>
    </source>
</reference>
<dbReference type="PROSITE" id="PS50994">
    <property type="entry name" value="INTEGRASE"/>
    <property type="match status" value="1"/>
</dbReference>
<organism evidence="3 4">
    <name type="scientific">Euzebya pacifica</name>
    <dbReference type="NCBI Taxonomy" id="1608957"/>
    <lineage>
        <taxon>Bacteria</taxon>
        <taxon>Bacillati</taxon>
        <taxon>Actinomycetota</taxon>
        <taxon>Nitriliruptoria</taxon>
        <taxon>Euzebyales</taxon>
    </lineage>
</organism>
<dbReference type="SUPFAM" id="SSF53098">
    <property type="entry name" value="Ribonuclease H-like"/>
    <property type="match status" value="1"/>
</dbReference>
<dbReference type="InterPro" id="IPR012337">
    <property type="entry name" value="RNaseH-like_sf"/>
</dbReference>
<accession>A0A346Y2I7</accession>
<dbReference type="GO" id="GO:0015074">
    <property type="term" value="P:DNA integration"/>
    <property type="evidence" value="ECO:0007669"/>
    <property type="project" value="InterPro"/>
</dbReference>
<feature type="region of interest" description="Disordered" evidence="1">
    <location>
        <begin position="84"/>
        <end position="110"/>
    </location>
</feature>
<dbReference type="Pfam" id="PF13683">
    <property type="entry name" value="rve_3"/>
    <property type="match status" value="1"/>
</dbReference>
<evidence type="ECO:0000259" key="2">
    <source>
        <dbReference type="PROSITE" id="PS50994"/>
    </source>
</evidence>
<evidence type="ECO:0000256" key="1">
    <source>
        <dbReference type="SAM" id="MobiDB-lite"/>
    </source>
</evidence>
<protein>
    <submittedName>
        <fullName evidence="3">Transposase, ISSod13</fullName>
    </submittedName>
</protein>
<dbReference type="Gene3D" id="3.30.420.10">
    <property type="entry name" value="Ribonuclease H-like superfamily/Ribonuclease H"/>
    <property type="match status" value="1"/>
</dbReference>
<dbReference type="EMBL" id="CP031165">
    <property type="protein sequence ID" value="AXV08684.1"/>
    <property type="molecule type" value="Genomic_DNA"/>
</dbReference>
<dbReference type="KEGG" id="euz:DVS28_a4015"/>
<feature type="domain" description="Integrase catalytic" evidence="2">
    <location>
        <begin position="1"/>
        <end position="101"/>
    </location>
</feature>
<keyword evidence="4" id="KW-1185">Reference proteome</keyword>
<evidence type="ECO:0000313" key="3">
    <source>
        <dbReference type="EMBL" id="AXV08684.1"/>
    </source>
</evidence>
<dbReference type="AlphaFoldDB" id="A0A346Y2I7"/>
<dbReference type="InterPro" id="IPR036397">
    <property type="entry name" value="RNaseH_sf"/>
</dbReference>
<name>A0A346Y2I7_9ACTN</name>